<dbReference type="SUPFAM" id="SSF53098">
    <property type="entry name" value="Ribonuclease H-like"/>
    <property type="match status" value="1"/>
</dbReference>
<dbReference type="SUPFAM" id="SSF56219">
    <property type="entry name" value="DNase I-like"/>
    <property type="match status" value="1"/>
</dbReference>
<dbReference type="GO" id="GO:0004523">
    <property type="term" value="F:RNA-DNA hybrid ribonuclease activity"/>
    <property type="evidence" value="ECO:0007669"/>
    <property type="project" value="InterPro"/>
</dbReference>
<organism evidence="2 3">
    <name type="scientific">Arachis hypogaea</name>
    <name type="common">Peanut</name>
    <dbReference type="NCBI Taxonomy" id="3818"/>
    <lineage>
        <taxon>Eukaryota</taxon>
        <taxon>Viridiplantae</taxon>
        <taxon>Streptophyta</taxon>
        <taxon>Embryophyta</taxon>
        <taxon>Tracheophyta</taxon>
        <taxon>Spermatophyta</taxon>
        <taxon>Magnoliopsida</taxon>
        <taxon>eudicotyledons</taxon>
        <taxon>Gunneridae</taxon>
        <taxon>Pentapetalae</taxon>
        <taxon>rosids</taxon>
        <taxon>fabids</taxon>
        <taxon>Fabales</taxon>
        <taxon>Fabaceae</taxon>
        <taxon>Papilionoideae</taxon>
        <taxon>50 kb inversion clade</taxon>
        <taxon>dalbergioids sensu lato</taxon>
        <taxon>Dalbergieae</taxon>
        <taxon>Pterocarpus clade</taxon>
        <taxon>Arachis</taxon>
    </lineage>
</organism>
<dbReference type="EMBL" id="SDMP01000010">
    <property type="protein sequence ID" value="RYR35538.1"/>
    <property type="molecule type" value="Genomic_DNA"/>
</dbReference>
<dbReference type="InterPro" id="IPR002156">
    <property type="entry name" value="RNaseH_domain"/>
</dbReference>
<dbReference type="Pfam" id="PF13456">
    <property type="entry name" value="RVT_3"/>
    <property type="match status" value="1"/>
</dbReference>
<dbReference type="InterPro" id="IPR044730">
    <property type="entry name" value="RNase_H-like_dom_plant"/>
</dbReference>
<dbReference type="Gene3D" id="3.60.10.10">
    <property type="entry name" value="Endonuclease/exonuclease/phosphatase"/>
    <property type="match status" value="1"/>
</dbReference>
<gene>
    <name evidence="2" type="ORF">Ahy_A10g050689</name>
</gene>
<dbReference type="AlphaFoldDB" id="A0A445BA22"/>
<keyword evidence="3" id="KW-1185">Reference proteome</keyword>
<reference evidence="2 3" key="1">
    <citation type="submission" date="2019-01" db="EMBL/GenBank/DDBJ databases">
        <title>Sequencing of cultivated peanut Arachis hypogaea provides insights into genome evolution and oil improvement.</title>
        <authorList>
            <person name="Chen X."/>
        </authorList>
    </citation>
    <scope>NUCLEOTIDE SEQUENCE [LARGE SCALE GENOMIC DNA]</scope>
    <source>
        <strain evidence="3">cv. Fuhuasheng</strain>
        <tissue evidence="2">Leaves</tissue>
    </source>
</reference>
<proteinExistence type="predicted"/>
<dbReference type="STRING" id="3818.A0A445BA22"/>
<accession>A0A445BA22</accession>
<evidence type="ECO:0000259" key="1">
    <source>
        <dbReference type="Pfam" id="PF13456"/>
    </source>
</evidence>
<dbReference type="PANTHER" id="PTHR33710:SF71">
    <property type="entry name" value="ENDONUCLEASE_EXONUCLEASE_PHOSPHATASE DOMAIN-CONTAINING PROTEIN"/>
    <property type="match status" value="1"/>
</dbReference>
<dbReference type="PANTHER" id="PTHR33710">
    <property type="entry name" value="BNAC02G09200D PROTEIN"/>
    <property type="match status" value="1"/>
</dbReference>
<comment type="caution">
    <text evidence="2">The sequence shown here is derived from an EMBL/GenBank/DDBJ whole genome shotgun (WGS) entry which is preliminary data.</text>
</comment>
<name>A0A445BA22_ARAHY</name>
<evidence type="ECO:0000313" key="3">
    <source>
        <dbReference type="Proteomes" id="UP000289738"/>
    </source>
</evidence>
<dbReference type="InterPro" id="IPR012337">
    <property type="entry name" value="RNaseH-like_sf"/>
</dbReference>
<dbReference type="CDD" id="cd06222">
    <property type="entry name" value="RNase_H_like"/>
    <property type="match status" value="1"/>
</dbReference>
<dbReference type="GO" id="GO:0003676">
    <property type="term" value="F:nucleic acid binding"/>
    <property type="evidence" value="ECO:0007669"/>
    <property type="project" value="InterPro"/>
</dbReference>
<protein>
    <recommendedName>
        <fullName evidence="1">RNase H type-1 domain-containing protein</fullName>
    </recommendedName>
</protein>
<dbReference type="Gene3D" id="3.30.420.10">
    <property type="entry name" value="Ribonuclease H-like superfamily/Ribonuclease H"/>
    <property type="match status" value="1"/>
</dbReference>
<dbReference type="Proteomes" id="UP000289738">
    <property type="component" value="Chromosome A10"/>
</dbReference>
<evidence type="ECO:0000313" key="2">
    <source>
        <dbReference type="EMBL" id="RYR35538.1"/>
    </source>
</evidence>
<dbReference type="InterPro" id="IPR036397">
    <property type="entry name" value="RNaseH_sf"/>
</dbReference>
<feature type="domain" description="RNase H type-1" evidence="1">
    <location>
        <begin position="271"/>
        <end position="358"/>
    </location>
</feature>
<dbReference type="InterPro" id="IPR036691">
    <property type="entry name" value="Endo/exonu/phosph_ase_sf"/>
</dbReference>
<sequence>MLCQSLKLYVANVNLPWCLVGDFNAMLHNHKKSGGALSNNHCACKEFQECVAACGLIDLGFAGWPYTWKRGNLVERLDRDLSNLEWQLAFPEAIVKHMPMLKSDHSPICLQLSPVSEQNRGRRPFCFLAALIMHPDFGNAVGQWDMDKLQRMLPEEITKKIVAISPPPPWKEADHLAWGPSSDGSFNLNEWLSQNLMANNSWNCLFGVAMSSIWYLKNKLVFNEKSVHVTTAINQIRARSEEFFRIARSNLKPHNIQTAGVSLISWSRPEEDCVKVNADELWAVIHGLNIATTNGYQNLIVESDSAEAINFINRGCRPAHPYAPLIQDIHVLTTRIQKITWLHSLRKANFVTDLLAKKGQELPVIDQAHPPFISFALL</sequence>